<dbReference type="InterPro" id="IPR036291">
    <property type="entry name" value="NAD(P)-bd_dom_sf"/>
</dbReference>
<dbReference type="SUPFAM" id="SSF51735">
    <property type="entry name" value="NAD(P)-binding Rossmann-fold domains"/>
    <property type="match status" value="1"/>
</dbReference>
<dbReference type="PROSITE" id="PS00061">
    <property type="entry name" value="ADH_SHORT"/>
    <property type="match status" value="1"/>
</dbReference>
<dbReference type="EMBL" id="CP000083">
    <property type="protein sequence ID" value="AAZ24403.1"/>
    <property type="molecule type" value="Genomic_DNA"/>
</dbReference>
<dbReference type="AlphaFoldDB" id="Q47XS6"/>
<dbReference type="STRING" id="167879.CPS_3727"/>
<gene>
    <name evidence="1" type="ordered locus">CPS_3727</name>
</gene>
<reference evidence="1" key="1">
    <citation type="journal article" date="2005" name="Proc. Natl. Acad. Sci. U.S.A.">
        <title>The psychrophilic lifestyle as revealed by the genome sequence of Colwellia psychrerythraea 34H through genomic and proteomic analyses.</title>
        <authorList>
            <person name="Methe B.A."/>
            <person name="Nelson K.E."/>
            <person name="Deming J.W."/>
            <person name="Momen B."/>
            <person name="Melamud E."/>
            <person name="Zhang X."/>
            <person name="Moult J."/>
            <person name="Madupu R."/>
            <person name="Nelson W.C."/>
            <person name="Dodson R.J."/>
            <person name="Brinkac L.M."/>
            <person name="Daugherty S.C."/>
            <person name="Durkin A.S."/>
            <person name="DeBoy R.T."/>
            <person name="Kolonay J.F."/>
            <person name="Sullivan S.A."/>
            <person name="Zhou L."/>
            <person name="Davidsen T.M."/>
            <person name="Wu M."/>
            <person name="Huston A.L."/>
            <person name="Lewis M."/>
            <person name="Weaver B."/>
            <person name="Weidman J.F."/>
            <person name="Khouri H."/>
            <person name="Utterback T.R."/>
            <person name="Feldblyum T.V."/>
            <person name="Fraser C.M."/>
        </authorList>
    </citation>
    <scope>NUCLEOTIDE SEQUENCE [LARGE SCALE GENOMIC DNA]</scope>
    <source>
        <strain evidence="1">34H</strain>
    </source>
</reference>
<dbReference type="RefSeq" id="WP_011044480.1">
    <property type="nucleotide sequence ID" value="NC_003910.7"/>
</dbReference>
<dbReference type="InterPro" id="IPR002347">
    <property type="entry name" value="SDR_fam"/>
</dbReference>
<dbReference type="Pfam" id="PF00106">
    <property type="entry name" value="adh_short"/>
    <property type="match status" value="1"/>
</dbReference>
<dbReference type="KEGG" id="cps:CPS_3727"/>
<evidence type="ECO:0000313" key="2">
    <source>
        <dbReference type="Proteomes" id="UP000000547"/>
    </source>
</evidence>
<accession>Q47XS6</accession>
<dbReference type="HOGENOM" id="CLU_010194_14_1_6"/>
<dbReference type="Gene3D" id="3.40.50.720">
    <property type="entry name" value="NAD(P)-binding Rossmann-like Domain"/>
    <property type="match status" value="1"/>
</dbReference>
<evidence type="ECO:0000313" key="1">
    <source>
        <dbReference type="EMBL" id="AAZ24403.1"/>
    </source>
</evidence>
<organism evidence="1 2">
    <name type="scientific">Colwellia psychrerythraea (strain 34H / ATCC BAA-681)</name>
    <name type="common">Vibrio psychroerythus</name>
    <dbReference type="NCBI Taxonomy" id="167879"/>
    <lineage>
        <taxon>Bacteria</taxon>
        <taxon>Pseudomonadati</taxon>
        <taxon>Pseudomonadota</taxon>
        <taxon>Gammaproteobacteria</taxon>
        <taxon>Alteromonadales</taxon>
        <taxon>Colwelliaceae</taxon>
        <taxon>Colwellia</taxon>
    </lineage>
</organism>
<name>Q47XS6_COLP3</name>
<dbReference type="PANTHER" id="PTHR44147:SF2">
    <property type="entry name" value="DEHYDROGENASE_REDUCTASE SDR FAMILY MEMBER 1"/>
    <property type="match status" value="1"/>
</dbReference>
<sequence length="279" mass="30172">MKPLFGKVALVTGASRGIGKGIALSLGEAGAKVYITGRTVEEGKSASCLSGTIHQTVEEVIKLGGECVAIQCDHSIDSEVEAAFNRINAENKRLNILVNNVWGGYEHYTDGTEFWHENGFWTVPISRWDAMFHSGVRANYISSVLAVPLLMQQEDSLIITLSFFAAQRNDKGVAYGTAKAASDHMVACMAEELREHNIAAVSLYPGLVRTESVMKAAKHLDLSNSESPQFIGRAVVALASDTDIMKKSGRVLVAAKLAQEYGFTDINGEQPRPLTAQDV</sequence>
<dbReference type="InterPro" id="IPR020904">
    <property type="entry name" value="Sc_DH/Rdtase_CS"/>
</dbReference>
<dbReference type="PRINTS" id="PR00081">
    <property type="entry name" value="GDHRDH"/>
</dbReference>
<dbReference type="Proteomes" id="UP000000547">
    <property type="component" value="Chromosome"/>
</dbReference>
<dbReference type="PANTHER" id="PTHR44147">
    <property type="entry name" value="DEHYDROGENASE/REDUCTASE SDR FAMILY MEMBER 1"/>
    <property type="match status" value="1"/>
</dbReference>
<proteinExistence type="predicted"/>
<protein>
    <submittedName>
        <fullName evidence="1">Oxidoreductase, short chain dehydrogenase/reductase family</fullName>
    </submittedName>
</protein>